<organism evidence="2 3">
    <name type="scientific">Erythrobacter aureus</name>
    <dbReference type="NCBI Taxonomy" id="2182384"/>
    <lineage>
        <taxon>Bacteria</taxon>
        <taxon>Pseudomonadati</taxon>
        <taxon>Pseudomonadota</taxon>
        <taxon>Alphaproteobacteria</taxon>
        <taxon>Sphingomonadales</taxon>
        <taxon>Erythrobacteraceae</taxon>
        <taxon>Erythrobacter/Porphyrobacter group</taxon>
        <taxon>Erythrobacter</taxon>
    </lineage>
</organism>
<evidence type="ECO:0000313" key="3">
    <source>
        <dbReference type="Proteomes" id="UP000254508"/>
    </source>
</evidence>
<dbReference type="KEGG" id="err:DVR09_05415"/>
<dbReference type="RefSeq" id="WP_115416039.1">
    <property type="nucleotide sequence ID" value="NZ_CP031357.1"/>
</dbReference>
<keyword evidence="3" id="KW-1185">Reference proteome</keyword>
<dbReference type="Gene3D" id="3.40.47.10">
    <property type="match status" value="1"/>
</dbReference>
<sequence length="387" mass="41910">MSDRAALKDRTAIVGIGQTEFGKNLEHTELQLACMAIRNALDDAGIDASDVDALGCFTQETTPEFEIARNLGFGELHFFSQVAHGGGAVCGAIGQVAMAIALGIAKVGVVWRSRKRGDPSKRQWAGVQPRIGDHWKWSRPHGLSRPVDEVAMLMRRYMHDHGATREQLAAVALTQRAYARRNPDALMRDKAMDLDDYLGARMISDPLCLFDNCLESDGAIAIVLTGEDRAADCRHRPVLIHAFSQGMSREHQLMTNYHGADPFVSSSSATARNLWRQSDLAPPDIDVAQIYDAFSPLVLFSLENYGFCGRGEAAQMAASGALGAGGQLPVNTSGGSLSEVYLHGANLVTEAVRQIRGTSPNQVSDARNCFISTCDSTPNGALILRRQ</sequence>
<dbReference type="InterPro" id="IPR016039">
    <property type="entry name" value="Thiolase-like"/>
</dbReference>
<dbReference type="InterPro" id="IPR055140">
    <property type="entry name" value="Thiolase_C_2"/>
</dbReference>
<dbReference type="NCBIfam" id="NF005892">
    <property type="entry name" value="PRK07855.1"/>
    <property type="match status" value="1"/>
</dbReference>
<dbReference type="Pfam" id="PF22691">
    <property type="entry name" value="Thiolase_C_1"/>
    <property type="match status" value="1"/>
</dbReference>
<dbReference type="GO" id="GO:0003988">
    <property type="term" value="F:acetyl-CoA C-acyltransferase activity"/>
    <property type="evidence" value="ECO:0007669"/>
    <property type="project" value="UniProtKB-ARBA"/>
</dbReference>
<evidence type="ECO:0000313" key="2">
    <source>
        <dbReference type="EMBL" id="AXK41853.1"/>
    </source>
</evidence>
<dbReference type="Proteomes" id="UP000254508">
    <property type="component" value="Chromosome"/>
</dbReference>
<dbReference type="SUPFAM" id="SSF53901">
    <property type="entry name" value="Thiolase-like"/>
    <property type="match status" value="2"/>
</dbReference>
<dbReference type="OrthoDB" id="9790314at2"/>
<gene>
    <name evidence="2" type="ORF">DVR09_05415</name>
</gene>
<dbReference type="PANTHER" id="PTHR42870:SF1">
    <property type="entry name" value="NON-SPECIFIC LIPID-TRANSFER PROTEIN-LIKE 2"/>
    <property type="match status" value="1"/>
</dbReference>
<evidence type="ECO:0000259" key="1">
    <source>
        <dbReference type="Pfam" id="PF22691"/>
    </source>
</evidence>
<dbReference type="PIRSF" id="PIRSF000429">
    <property type="entry name" value="Ac-CoA_Ac_transf"/>
    <property type="match status" value="1"/>
</dbReference>
<dbReference type="CDD" id="cd00829">
    <property type="entry name" value="SCP-x_thiolase"/>
    <property type="match status" value="1"/>
</dbReference>
<reference evidence="3" key="1">
    <citation type="submission" date="2018-07" db="EMBL/GenBank/DDBJ databases">
        <title>Genome sequence of Erythrobacter strain YH-07, an antagonistic bacterium isolated from Yellow Sea.</title>
        <authorList>
            <person name="Tang T."/>
            <person name="Liu Q."/>
            <person name="Sun X."/>
        </authorList>
    </citation>
    <scope>NUCLEOTIDE SEQUENCE [LARGE SCALE GENOMIC DNA]</scope>
    <source>
        <strain evidence="3">YH-07</strain>
    </source>
</reference>
<feature type="domain" description="Thiolase C-terminal" evidence="1">
    <location>
        <begin position="260"/>
        <end position="372"/>
    </location>
</feature>
<name>A0A345YD51_9SPHN</name>
<accession>A0A345YD51</accession>
<dbReference type="PANTHER" id="PTHR42870">
    <property type="entry name" value="ACETYL-COA C-ACETYLTRANSFERASE"/>
    <property type="match status" value="1"/>
</dbReference>
<dbReference type="InterPro" id="IPR002155">
    <property type="entry name" value="Thiolase"/>
</dbReference>
<proteinExistence type="predicted"/>
<dbReference type="EMBL" id="CP031357">
    <property type="protein sequence ID" value="AXK41853.1"/>
    <property type="molecule type" value="Genomic_DNA"/>
</dbReference>
<protein>
    <submittedName>
        <fullName evidence="2">Lipid-transfer protein</fullName>
    </submittedName>
</protein>
<dbReference type="AlphaFoldDB" id="A0A345YD51"/>